<dbReference type="InterPro" id="IPR046537">
    <property type="entry name" value="DUF6602"/>
</dbReference>
<dbReference type="RefSeq" id="WP_175168753.1">
    <property type="nucleotide sequence ID" value="NZ_CADIJQ010000001.1"/>
</dbReference>
<accession>A0A6S6Z9M5</accession>
<dbReference type="EMBL" id="CADIJQ010000001">
    <property type="protein sequence ID" value="CAB3662619.1"/>
    <property type="molecule type" value="Genomic_DNA"/>
</dbReference>
<gene>
    <name evidence="2" type="ORF">LMG3441_00640</name>
</gene>
<feature type="domain" description="DUF6602" evidence="1">
    <location>
        <begin position="24"/>
        <end position="118"/>
    </location>
</feature>
<dbReference type="AlphaFoldDB" id="A0A6S6Z9M5"/>
<dbReference type="Proteomes" id="UP000494269">
    <property type="component" value="Unassembled WGS sequence"/>
</dbReference>
<keyword evidence="3" id="KW-1185">Reference proteome</keyword>
<proteinExistence type="predicted"/>
<dbReference type="CDD" id="cd21173">
    <property type="entry name" value="NucC-like"/>
    <property type="match status" value="1"/>
</dbReference>
<sequence length="235" mass="26469">MIDNHFINIFNARFDYLWSLFNATSPISHRGEKGNLRETFVRQIIESILPNHFGLGSGVVTDFNGRESSQADIIVYDRRLMLPIFQDLGRGIYPIDSVIRVLEIKSVLDNAALKDARAAAWKLSPQNPNGLKLARSGKLPNSQANYPLFGIFAYESKVADITKLIESFQDNKHQPMMAVLGRGLVLKGTSKLIKLGNNAETVRCFMACYLHYIEEEATSRGDFGLLEWLGKNFRS</sequence>
<protein>
    <recommendedName>
        <fullName evidence="1">DUF6602 domain-containing protein</fullName>
    </recommendedName>
</protein>
<reference evidence="2 3" key="1">
    <citation type="submission" date="2020-04" db="EMBL/GenBank/DDBJ databases">
        <authorList>
            <person name="De Canck E."/>
        </authorList>
    </citation>
    <scope>NUCLEOTIDE SEQUENCE [LARGE SCALE GENOMIC DNA]</scope>
    <source>
        <strain evidence="2 3">LMG 3441</strain>
    </source>
</reference>
<evidence type="ECO:0000259" key="1">
    <source>
        <dbReference type="Pfam" id="PF20247"/>
    </source>
</evidence>
<name>A0A6S6Z9M5_9BURK</name>
<evidence type="ECO:0000313" key="3">
    <source>
        <dbReference type="Proteomes" id="UP000494269"/>
    </source>
</evidence>
<evidence type="ECO:0000313" key="2">
    <source>
        <dbReference type="EMBL" id="CAB3662619.1"/>
    </source>
</evidence>
<dbReference type="Pfam" id="PF20247">
    <property type="entry name" value="DUF6602"/>
    <property type="match status" value="1"/>
</dbReference>
<organism evidence="2 3">
    <name type="scientific">Achromobacter kerstersii</name>
    <dbReference type="NCBI Taxonomy" id="1353890"/>
    <lineage>
        <taxon>Bacteria</taxon>
        <taxon>Pseudomonadati</taxon>
        <taxon>Pseudomonadota</taxon>
        <taxon>Betaproteobacteria</taxon>
        <taxon>Burkholderiales</taxon>
        <taxon>Alcaligenaceae</taxon>
        <taxon>Achromobacter</taxon>
    </lineage>
</organism>